<evidence type="ECO:0000313" key="4">
    <source>
        <dbReference type="Proteomes" id="UP000187404"/>
    </source>
</evidence>
<dbReference type="EMBL" id="MJIE01000001">
    <property type="protein sequence ID" value="OLR55404.1"/>
    <property type="molecule type" value="Genomic_DNA"/>
</dbReference>
<evidence type="ECO:0000313" key="3">
    <source>
        <dbReference type="EMBL" id="OLR55404.1"/>
    </source>
</evidence>
<sequence length="238" mass="27413">MSEAKIASVNEIPSDLLKQLMPSHPEDVLIAFDDFEYLMMRYESAILEVRTKLEILNSELTLTQDDSPISSIHSRLKKPASIYEKLVRQGNDINLRSIEENLNDVAGVRVICAFVDDIYKVAKMLVQQDDITLIEVKDYIKNPKPNGYRSYHMILEVPVFFTHEKQPIRVEVQIRTVAMDFWASLEHQIRYKKDLPQYKADEIAAELKACADTIADTDRRMLAIREKLGTRGDKGKKK</sequence>
<keyword evidence="3" id="KW-0418">Kinase</keyword>
<dbReference type="InterPro" id="IPR007685">
    <property type="entry name" value="RelA_SpoT"/>
</dbReference>
<reference evidence="3 4" key="1">
    <citation type="journal article" date="2016" name="Appl. Environ. Microbiol.">
        <title>Function and Phylogeny of Bacterial Butyryl Coenzyme A:Acetate Transferases and Their Diversity in the Proximal Colon of Swine.</title>
        <authorList>
            <person name="Trachsel J."/>
            <person name="Bayles D.O."/>
            <person name="Looft T."/>
            <person name="Levine U.Y."/>
            <person name="Allen H.K."/>
        </authorList>
    </citation>
    <scope>NUCLEOTIDE SEQUENCE [LARGE SCALE GENOMIC DNA]</scope>
    <source>
        <strain evidence="3 4">68-3-10</strain>
    </source>
</reference>
<dbReference type="Gene3D" id="1.10.287.860">
    <property type="entry name" value="Nucleotidyltransferase"/>
    <property type="match status" value="1"/>
</dbReference>
<keyword evidence="4" id="KW-1185">Reference proteome</keyword>
<dbReference type="GO" id="GO:0015970">
    <property type="term" value="P:guanosine tetraphosphate biosynthetic process"/>
    <property type="evidence" value="ECO:0007669"/>
    <property type="project" value="UniProtKB-UniPathway"/>
</dbReference>
<organism evidence="3 4">
    <name type="scientific">Hornefia porci</name>
    <dbReference type="NCBI Taxonomy" id="2652292"/>
    <lineage>
        <taxon>Bacteria</taxon>
        <taxon>Bacillati</taxon>
        <taxon>Bacillota</taxon>
        <taxon>Clostridia</taxon>
        <taxon>Peptostreptococcales</taxon>
        <taxon>Anaerovoracaceae</taxon>
        <taxon>Hornefia</taxon>
    </lineage>
</organism>
<proteinExistence type="predicted"/>
<dbReference type="Gene3D" id="3.30.460.10">
    <property type="entry name" value="Beta Polymerase, domain 2"/>
    <property type="match status" value="1"/>
</dbReference>
<protein>
    <submittedName>
        <fullName evidence="3">GTP pyrophosphokinase</fullName>
    </submittedName>
</protein>
<dbReference type="GO" id="GO:0016301">
    <property type="term" value="F:kinase activity"/>
    <property type="evidence" value="ECO:0007669"/>
    <property type="project" value="UniProtKB-KW"/>
</dbReference>
<dbReference type="STRING" id="1261640.BHK98_04595"/>
<dbReference type="Proteomes" id="UP000187404">
    <property type="component" value="Unassembled WGS sequence"/>
</dbReference>
<dbReference type="UniPathway" id="UPA00908">
    <property type="reaction ID" value="UER00884"/>
</dbReference>
<comment type="pathway">
    <text evidence="1">Purine metabolism; ppGpp biosynthesis; ppGpp from GTP: step 1/2.</text>
</comment>
<evidence type="ECO:0000259" key="2">
    <source>
        <dbReference type="SMART" id="SM00954"/>
    </source>
</evidence>
<dbReference type="InterPro" id="IPR043519">
    <property type="entry name" value="NT_sf"/>
</dbReference>
<keyword evidence="3" id="KW-0808">Transferase</keyword>
<dbReference type="SUPFAM" id="SSF81301">
    <property type="entry name" value="Nucleotidyltransferase"/>
    <property type="match status" value="1"/>
</dbReference>
<dbReference type="AlphaFoldDB" id="A0A1Q9JGW6"/>
<comment type="caution">
    <text evidence="3">The sequence shown here is derived from an EMBL/GenBank/DDBJ whole genome shotgun (WGS) entry which is preliminary data.</text>
</comment>
<name>A0A1Q9JGW6_9FIRM</name>
<accession>A0A1Q9JGW6</accession>
<evidence type="ECO:0000256" key="1">
    <source>
        <dbReference type="ARBA" id="ARBA00004976"/>
    </source>
</evidence>
<dbReference type="CDD" id="cd05399">
    <property type="entry name" value="NT_Rel-Spo_like"/>
    <property type="match status" value="1"/>
</dbReference>
<dbReference type="SMART" id="SM00954">
    <property type="entry name" value="RelA_SpoT"/>
    <property type="match status" value="1"/>
</dbReference>
<dbReference type="OrthoDB" id="9789634at2"/>
<dbReference type="PANTHER" id="PTHR47837:SF2">
    <property type="entry name" value="GTP PYROPHOSPHOKINASE YWAC"/>
    <property type="match status" value="1"/>
</dbReference>
<feature type="domain" description="RelA/SpoT" evidence="2">
    <location>
        <begin position="74"/>
        <end position="197"/>
    </location>
</feature>
<dbReference type="Pfam" id="PF04607">
    <property type="entry name" value="RelA_SpoT"/>
    <property type="match status" value="1"/>
</dbReference>
<gene>
    <name evidence="3" type="ORF">BHK98_04595</name>
</gene>
<dbReference type="InterPro" id="IPR052366">
    <property type="entry name" value="GTP_Pyrophosphokinase"/>
</dbReference>
<dbReference type="PANTHER" id="PTHR47837">
    <property type="entry name" value="GTP PYROPHOSPHOKINASE YJBM"/>
    <property type="match status" value="1"/>
</dbReference>